<gene>
    <name evidence="7" type="ORF">SAMN05216231_3269</name>
</gene>
<dbReference type="InterPro" id="IPR004481">
    <property type="entry name" value="K/Na/Ca-exchanger"/>
</dbReference>
<dbReference type="EMBL" id="FNKD01000004">
    <property type="protein sequence ID" value="SDR01483.1"/>
    <property type="molecule type" value="Genomic_DNA"/>
</dbReference>
<feature type="transmembrane region" description="Helical" evidence="5">
    <location>
        <begin position="70"/>
        <end position="92"/>
    </location>
</feature>
<evidence type="ECO:0000256" key="5">
    <source>
        <dbReference type="SAM" id="Phobius"/>
    </source>
</evidence>
<evidence type="ECO:0000256" key="4">
    <source>
        <dbReference type="ARBA" id="ARBA00023136"/>
    </source>
</evidence>
<evidence type="ECO:0000313" key="8">
    <source>
        <dbReference type="Proteomes" id="UP000199444"/>
    </source>
</evidence>
<feature type="transmembrane region" description="Helical" evidence="5">
    <location>
        <begin position="39"/>
        <end position="64"/>
    </location>
</feature>
<organism evidence="7 8">
    <name type="scientific">Virgibacillus salinus</name>
    <dbReference type="NCBI Taxonomy" id="553311"/>
    <lineage>
        <taxon>Bacteria</taxon>
        <taxon>Bacillati</taxon>
        <taxon>Bacillota</taxon>
        <taxon>Bacilli</taxon>
        <taxon>Bacillales</taxon>
        <taxon>Bacillaceae</taxon>
        <taxon>Virgibacillus</taxon>
    </lineage>
</organism>
<evidence type="ECO:0000256" key="2">
    <source>
        <dbReference type="ARBA" id="ARBA00022692"/>
    </source>
</evidence>
<feature type="transmembrane region" description="Helical" evidence="5">
    <location>
        <begin position="181"/>
        <end position="201"/>
    </location>
</feature>
<dbReference type="Pfam" id="PF01699">
    <property type="entry name" value="Na_Ca_ex"/>
    <property type="match status" value="2"/>
</dbReference>
<dbReference type="GO" id="GO:0005886">
    <property type="term" value="C:plasma membrane"/>
    <property type="evidence" value="ECO:0007669"/>
    <property type="project" value="TreeGrafter"/>
</dbReference>
<name>A0A1H1FK75_9BACI</name>
<feature type="domain" description="Sodium/calcium exchanger membrane region" evidence="6">
    <location>
        <begin position="181"/>
        <end position="327"/>
    </location>
</feature>
<feature type="domain" description="Sodium/calcium exchanger membrane region" evidence="6">
    <location>
        <begin position="5"/>
        <end position="144"/>
    </location>
</feature>
<dbReference type="Gene3D" id="1.20.1420.30">
    <property type="entry name" value="NCX, central ion-binding region"/>
    <property type="match status" value="1"/>
</dbReference>
<dbReference type="GO" id="GO:0008273">
    <property type="term" value="F:calcium, potassium:sodium antiporter activity"/>
    <property type="evidence" value="ECO:0007669"/>
    <property type="project" value="TreeGrafter"/>
</dbReference>
<feature type="transmembrane region" description="Helical" evidence="5">
    <location>
        <begin position="310"/>
        <end position="329"/>
    </location>
</feature>
<dbReference type="RefSeq" id="WP_175559511.1">
    <property type="nucleotide sequence ID" value="NZ_FNKD01000004.1"/>
</dbReference>
<accession>A0A1H1FK75</accession>
<keyword evidence="3 5" id="KW-1133">Transmembrane helix</keyword>
<evidence type="ECO:0000256" key="1">
    <source>
        <dbReference type="ARBA" id="ARBA00004141"/>
    </source>
</evidence>
<dbReference type="InterPro" id="IPR044880">
    <property type="entry name" value="NCX_ion-bd_dom_sf"/>
</dbReference>
<dbReference type="Proteomes" id="UP000199444">
    <property type="component" value="Unassembled WGS sequence"/>
</dbReference>
<dbReference type="PANTHER" id="PTHR10846:SF8">
    <property type="entry name" value="INNER MEMBRANE PROTEIN YRBG"/>
    <property type="match status" value="1"/>
</dbReference>
<proteinExistence type="predicted"/>
<keyword evidence="4 5" id="KW-0472">Membrane</keyword>
<feature type="transmembrane region" description="Helical" evidence="5">
    <location>
        <begin position="213"/>
        <end position="237"/>
    </location>
</feature>
<comment type="subcellular location">
    <subcellularLocation>
        <location evidence="1">Membrane</location>
        <topology evidence="1">Multi-pass membrane protein</topology>
    </subcellularLocation>
</comment>
<feature type="transmembrane region" description="Helical" evidence="5">
    <location>
        <begin position="104"/>
        <end position="125"/>
    </location>
</feature>
<dbReference type="InterPro" id="IPR004837">
    <property type="entry name" value="NaCa_Exmemb"/>
</dbReference>
<evidence type="ECO:0000313" key="7">
    <source>
        <dbReference type="EMBL" id="SDR01483.1"/>
    </source>
</evidence>
<evidence type="ECO:0000259" key="6">
    <source>
        <dbReference type="Pfam" id="PF01699"/>
    </source>
</evidence>
<reference evidence="7 8" key="1">
    <citation type="submission" date="2016-10" db="EMBL/GenBank/DDBJ databases">
        <authorList>
            <person name="de Groot N.N."/>
        </authorList>
    </citation>
    <scope>NUCLEOTIDE SEQUENCE [LARGE SCALE GENOMIC DNA]</scope>
    <source>
        <strain evidence="7 8">CGMCC 1.10449</strain>
    </source>
</reference>
<dbReference type="GO" id="GO:0005262">
    <property type="term" value="F:calcium channel activity"/>
    <property type="evidence" value="ECO:0007669"/>
    <property type="project" value="TreeGrafter"/>
</dbReference>
<keyword evidence="2 5" id="KW-0812">Transmembrane</keyword>
<feature type="transmembrane region" description="Helical" evidence="5">
    <location>
        <begin position="279"/>
        <end position="298"/>
    </location>
</feature>
<feature type="transmembrane region" description="Helical" evidence="5">
    <location>
        <begin position="131"/>
        <end position="152"/>
    </location>
</feature>
<keyword evidence="8" id="KW-1185">Reference proteome</keyword>
<dbReference type="AlphaFoldDB" id="A0A1H1FK75"/>
<dbReference type="PANTHER" id="PTHR10846">
    <property type="entry name" value="SODIUM/POTASSIUM/CALCIUM EXCHANGER"/>
    <property type="match status" value="1"/>
</dbReference>
<feature type="transmembrane region" description="Helical" evidence="5">
    <location>
        <begin position="6"/>
        <end position="27"/>
    </location>
</feature>
<dbReference type="GO" id="GO:0006874">
    <property type="term" value="P:intracellular calcium ion homeostasis"/>
    <property type="evidence" value="ECO:0007669"/>
    <property type="project" value="TreeGrafter"/>
</dbReference>
<protein>
    <submittedName>
        <fullName evidence="7">Cation:H+ antiporter</fullName>
    </submittedName>
</protein>
<evidence type="ECO:0000256" key="3">
    <source>
        <dbReference type="ARBA" id="ARBA00022989"/>
    </source>
</evidence>
<dbReference type="STRING" id="553311.SAMN05216231_3269"/>
<sequence>MLLTSTIIFSIAAAVSVLAAIRLATYADIISRETKAGGLVVGTVLLAVATSLPELTATISAAVIDNADIAVGNGLGSITFNIFALFLFDIYFRKKRLFLKVSNNHFYTGLLGLTLCTIIILSLYFNLNQEFISIGLPSIAIAVVYLGGLWLISLKHQQEIHEEETAPQETEKTAVSIKKTIIRFILFSLIVFAAGSSLSISGDFIAQSSGVSASAIGSILIAATTSLPDAVSVLVALRVANVNLAIGTILGGNIFNVFVIPIADIFYRSDSLWADASRQHISTAAAGFMLTLIVISILKRDNTRNTMTYIAPSLIVVAGYLIFSAFYILG</sequence>
<feature type="transmembrane region" description="Helical" evidence="5">
    <location>
        <begin position="244"/>
        <end position="267"/>
    </location>
</feature>